<organism evidence="1 2">
    <name type="scientific">Tilletia caries</name>
    <name type="common">wheat bunt fungus</name>
    <dbReference type="NCBI Taxonomy" id="13290"/>
    <lineage>
        <taxon>Eukaryota</taxon>
        <taxon>Fungi</taxon>
        <taxon>Dikarya</taxon>
        <taxon>Basidiomycota</taxon>
        <taxon>Ustilaginomycotina</taxon>
        <taxon>Exobasidiomycetes</taxon>
        <taxon>Tilletiales</taxon>
        <taxon>Tilletiaceae</taxon>
        <taxon>Tilletia</taxon>
    </lineage>
</organism>
<protein>
    <submittedName>
        <fullName evidence="1">Uncharacterized protein</fullName>
    </submittedName>
</protein>
<name>A0A8T8SG99_9BASI</name>
<reference evidence="1" key="2">
    <citation type="journal article" date="2019" name="IMA Fungus">
        <title>Genome sequencing and comparison of five Tilletia species to identify candidate genes for the detection of regulated species infecting wheat.</title>
        <authorList>
            <person name="Nguyen H.D.T."/>
            <person name="Sultana T."/>
            <person name="Kesanakurti P."/>
            <person name="Hambleton S."/>
        </authorList>
    </citation>
    <scope>NUCLEOTIDE SEQUENCE</scope>
    <source>
        <strain evidence="1">DAOMC 238032</strain>
    </source>
</reference>
<proteinExistence type="predicted"/>
<dbReference type="EMBL" id="LWDD02002835">
    <property type="protein sequence ID" value="KAE8239010.1"/>
    <property type="molecule type" value="Genomic_DNA"/>
</dbReference>
<dbReference type="Proteomes" id="UP000077671">
    <property type="component" value="Unassembled WGS sequence"/>
</dbReference>
<sequence>MTSRPSGTAASSAAILCNAAATANTGHTAALANPSLLSNLGGRSYDWQCAYHVHRSHLLCTQNEHGRGHPSAGWRTSTRPFTGANADVAGTSPSAFAAAVSRFSNLARPTTLGRPPKDAVSVKIKRNTINLIPVAAWNLSMSSKGKPGYFDNFLDDQHCQINAAGIKKNFTAAEVMSFIITTFAQKGSEMKEKGFH</sequence>
<comment type="caution">
    <text evidence="1">The sequence shown here is derived from an EMBL/GenBank/DDBJ whole genome shotgun (WGS) entry which is preliminary data.</text>
</comment>
<gene>
    <name evidence="1" type="ORF">A4X03_0g8724</name>
</gene>
<reference evidence="1" key="1">
    <citation type="submission" date="2016-04" db="EMBL/GenBank/DDBJ databases">
        <authorList>
            <person name="Nguyen H.D."/>
            <person name="Kesanakurti P."/>
            <person name="Cullis J."/>
            <person name="Levesque C.A."/>
            <person name="Hambleton S."/>
        </authorList>
    </citation>
    <scope>NUCLEOTIDE SEQUENCE</scope>
    <source>
        <strain evidence="1">DAOMC 238032</strain>
    </source>
</reference>
<evidence type="ECO:0000313" key="2">
    <source>
        <dbReference type="Proteomes" id="UP000077671"/>
    </source>
</evidence>
<dbReference type="AlphaFoldDB" id="A0A8T8SG99"/>
<evidence type="ECO:0000313" key="1">
    <source>
        <dbReference type="EMBL" id="KAE8239010.1"/>
    </source>
</evidence>
<accession>A0A8T8SG99</accession>